<dbReference type="CDD" id="cd05013">
    <property type="entry name" value="SIS_RpiR"/>
    <property type="match status" value="1"/>
</dbReference>
<dbReference type="InterPro" id="IPR047640">
    <property type="entry name" value="RpiR-like"/>
</dbReference>
<evidence type="ECO:0000259" key="4">
    <source>
        <dbReference type="PROSITE" id="PS51071"/>
    </source>
</evidence>
<dbReference type="InterPro" id="IPR035472">
    <property type="entry name" value="RpiR-like_SIS"/>
</dbReference>
<keyword evidence="6" id="KW-1185">Reference proteome</keyword>
<evidence type="ECO:0000256" key="2">
    <source>
        <dbReference type="ARBA" id="ARBA00023125"/>
    </source>
</evidence>
<dbReference type="PROSITE" id="PS51071">
    <property type="entry name" value="HTH_RPIR"/>
    <property type="match status" value="1"/>
</dbReference>
<protein>
    <submittedName>
        <fullName evidence="5">DNA-binding MurR/RpiR family transcriptional regulator</fullName>
    </submittedName>
</protein>
<evidence type="ECO:0000313" key="6">
    <source>
        <dbReference type="Proteomes" id="UP000559117"/>
    </source>
</evidence>
<dbReference type="SUPFAM" id="SSF53697">
    <property type="entry name" value="SIS domain"/>
    <property type="match status" value="1"/>
</dbReference>
<dbReference type="InterPro" id="IPR000281">
    <property type="entry name" value="HTH_RpiR"/>
</dbReference>
<dbReference type="GO" id="GO:0097367">
    <property type="term" value="F:carbohydrate derivative binding"/>
    <property type="evidence" value="ECO:0007669"/>
    <property type="project" value="InterPro"/>
</dbReference>
<dbReference type="Gene3D" id="3.40.50.10490">
    <property type="entry name" value="Glucose-6-phosphate isomerase like protein, domain 1"/>
    <property type="match status" value="1"/>
</dbReference>
<dbReference type="PANTHER" id="PTHR30514">
    <property type="entry name" value="GLUCOKINASE"/>
    <property type="match status" value="1"/>
</dbReference>
<sequence>MMDIESKIKYCMDLTPSELQFSKYFLENRQKILDFTMQEIILETFVSKSLIHRFCKKLGLSGFNELKVRLAKDSADIRSLATVDVNFPFSEQDSQQKIAEKLLHLYEGTVRDTHAFIDLEELWEIVRILYKAKYIDIYTHAHNSSIAENFQDKMLSIGRFVSCQESSYKQRRQGLLSTKEHAALILSYSGKATFIPSIIEILHERNVPIIWIGRAGNLKMERQSDYQLYISDQENFRSRLSQFSSHIAMQYTMDLLFSCIFKIDYKKNMVYLNDSIELIDDRNLEK</sequence>
<dbReference type="AlphaFoldDB" id="A0A840US24"/>
<gene>
    <name evidence="5" type="ORF">HNR32_000456</name>
</gene>
<evidence type="ECO:0000256" key="3">
    <source>
        <dbReference type="ARBA" id="ARBA00023163"/>
    </source>
</evidence>
<keyword evidence="2 5" id="KW-0238">DNA-binding</keyword>
<comment type="caution">
    <text evidence="5">The sequence shown here is derived from an EMBL/GenBank/DDBJ whole genome shotgun (WGS) entry which is preliminary data.</text>
</comment>
<reference evidence="5 6" key="1">
    <citation type="submission" date="2020-08" db="EMBL/GenBank/DDBJ databases">
        <title>Genomic Encyclopedia of Type Strains, Phase IV (KMG-IV): sequencing the most valuable type-strain genomes for metagenomic binning, comparative biology and taxonomic classification.</title>
        <authorList>
            <person name="Goeker M."/>
        </authorList>
    </citation>
    <scope>NUCLEOTIDE SEQUENCE [LARGE SCALE GENOMIC DNA]</scope>
    <source>
        <strain evidence="5 6">DSM 24661</strain>
    </source>
</reference>
<dbReference type="InterPro" id="IPR046348">
    <property type="entry name" value="SIS_dom_sf"/>
</dbReference>
<dbReference type="Gene3D" id="1.10.10.10">
    <property type="entry name" value="Winged helix-like DNA-binding domain superfamily/Winged helix DNA-binding domain"/>
    <property type="match status" value="1"/>
</dbReference>
<evidence type="ECO:0000256" key="1">
    <source>
        <dbReference type="ARBA" id="ARBA00023015"/>
    </source>
</evidence>
<dbReference type="Pfam" id="PF01380">
    <property type="entry name" value="SIS"/>
    <property type="match status" value="1"/>
</dbReference>
<dbReference type="InterPro" id="IPR009057">
    <property type="entry name" value="Homeodomain-like_sf"/>
</dbReference>
<organism evidence="5 6">
    <name type="scientific">Pectinatus brassicae</name>
    <dbReference type="NCBI Taxonomy" id="862415"/>
    <lineage>
        <taxon>Bacteria</taxon>
        <taxon>Bacillati</taxon>
        <taxon>Bacillota</taxon>
        <taxon>Negativicutes</taxon>
        <taxon>Selenomonadales</taxon>
        <taxon>Selenomonadaceae</taxon>
        <taxon>Pectinatus</taxon>
    </lineage>
</organism>
<proteinExistence type="predicted"/>
<dbReference type="GO" id="GO:0003700">
    <property type="term" value="F:DNA-binding transcription factor activity"/>
    <property type="evidence" value="ECO:0007669"/>
    <property type="project" value="InterPro"/>
</dbReference>
<dbReference type="Pfam" id="PF01418">
    <property type="entry name" value="HTH_6"/>
    <property type="match status" value="1"/>
</dbReference>
<accession>A0A840US24</accession>
<dbReference type="PANTHER" id="PTHR30514:SF10">
    <property type="entry name" value="MURR_RPIR FAMILY TRANSCRIPTIONAL REGULATOR"/>
    <property type="match status" value="1"/>
</dbReference>
<keyword evidence="1" id="KW-0805">Transcription regulation</keyword>
<dbReference type="RefSeq" id="WP_196611148.1">
    <property type="nucleotide sequence ID" value="NZ_JACHFH010000004.1"/>
</dbReference>
<dbReference type="InterPro" id="IPR001347">
    <property type="entry name" value="SIS_dom"/>
</dbReference>
<dbReference type="SUPFAM" id="SSF46689">
    <property type="entry name" value="Homeodomain-like"/>
    <property type="match status" value="1"/>
</dbReference>
<evidence type="ECO:0000313" key="5">
    <source>
        <dbReference type="EMBL" id="MBB5335335.1"/>
    </source>
</evidence>
<keyword evidence="3" id="KW-0804">Transcription</keyword>
<dbReference type="GO" id="GO:0003677">
    <property type="term" value="F:DNA binding"/>
    <property type="evidence" value="ECO:0007669"/>
    <property type="project" value="UniProtKB-KW"/>
</dbReference>
<dbReference type="Proteomes" id="UP000559117">
    <property type="component" value="Unassembled WGS sequence"/>
</dbReference>
<dbReference type="GO" id="GO:1901135">
    <property type="term" value="P:carbohydrate derivative metabolic process"/>
    <property type="evidence" value="ECO:0007669"/>
    <property type="project" value="InterPro"/>
</dbReference>
<feature type="domain" description="HTH rpiR-type" evidence="4">
    <location>
        <begin position="1"/>
        <end position="77"/>
    </location>
</feature>
<name>A0A840US24_9FIRM</name>
<dbReference type="EMBL" id="JACHFH010000004">
    <property type="protein sequence ID" value="MBB5335335.1"/>
    <property type="molecule type" value="Genomic_DNA"/>
</dbReference>
<dbReference type="InterPro" id="IPR036388">
    <property type="entry name" value="WH-like_DNA-bd_sf"/>
</dbReference>